<keyword evidence="2" id="KW-0418">Kinase</keyword>
<proteinExistence type="predicted"/>
<evidence type="ECO:0000313" key="2">
    <source>
        <dbReference type="EMBL" id="AXQ58530.1"/>
    </source>
</evidence>
<accession>A0A385DKN1</accession>
<feature type="compositionally biased region" description="Basic residues" evidence="1">
    <location>
        <begin position="168"/>
        <end position="178"/>
    </location>
</feature>
<name>A0A385DKN1_9ACTN</name>
<dbReference type="EMBL" id="CP031742">
    <property type="protein sequence ID" value="AXQ58530.1"/>
    <property type="molecule type" value="Genomic_DNA"/>
</dbReference>
<evidence type="ECO:0000256" key="1">
    <source>
        <dbReference type="SAM" id="MobiDB-lite"/>
    </source>
</evidence>
<organism evidence="2 3">
    <name type="scientific">Streptomyces koyangensis</name>
    <dbReference type="NCBI Taxonomy" id="188770"/>
    <lineage>
        <taxon>Bacteria</taxon>
        <taxon>Bacillati</taxon>
        <taxon>Actinomycetota</taxon>
        <taxon>Actinomycetes</taxon>
        <taxon>Kitasatosporales</taxon>
        <taxon>Streptomycetaceae</taxon>
        <taxon>Streptomyces</taxon>
        <taxon>Streptomyces aurantiacus group</taxon>
    </lineage>
</organism>
<gene>
    <name evidence="2" type="ORF">D0C37_30605</name>
</gene>
<evidence type="ECO:0000313" key="3">
    <source>
        <dbReference type="Proteomes" id="UP000259636"/>
    </source>
</evidence>
<sequence length="194" mass="20528">MTPPSDNVLFFTFTDPSAAYRAFSEIKAVPEVTRAAIIERGEDGVLSVPEDYEPRAGTAALTGGAIGALVGILGGPIGVLFGWGLGTVVGATADTEEAEHAHDALTVLSKNVDDGKNLLLVEAPGYSPAAADDLAGRLGGTVVAVPVEEVREEVDSAERAAEEAVRRARHDHRKQRRHEFREKMDTLFGRGIPA</sequence>
<feature type="region of interest" description="Disordered" evidence="1">
    <location>
        <begin position="168"/>
        <end position="194"/>
    </location>
</feature>
<dbReference type="GO" id="GO:0016301">
    <property type="term" value="F:kinase activity"/>
    <property type="evidence" value="ECO:0007669"/>
    <property type="project" value="UniProtKB-KW"/>
</dbReference>
<reference evidence="2 3" key="1">
    <citation type="submission" date="2018-08" db="EMBL/GenBank/DDBJ databases">
        <authorList>
            <person name="Ferrada E.E."/>
            <person name="Latorre B.A."/>
        </authorList>
    </citation>
    <scope>NUCLEOTIDE SEQUENCE [LARGE SCALE GENOMIC DNA]</scope>
    <source>
        <strain evidence="2 3">VK-A60T</strain>
    </source>
</reference>
<dbReference type="Proteomes" id="UP000259636">
    <property type="component" value="Chromosome"/>
</dbReference>
<dbReference type="GeneID" id="300118473"/>
<dbReference type="RefSeq" id="WP_117350731.1">
    <property type="nucleotide sequence ID" value="NZ_CP031742.1"/>
</dbReference>
<keyword evidence="2" id="KW-0808">Transferase</keyword>
<dbReference type="AlphaFoldDB" id="A0A385DKN1"/>
<dbReference type="KEGG" id="sky:D0C37_30605"/>
<protein>
    <submittedName>
        <fullName evidence="2">Histidine kinase</fullName>
    </submittedName>
</protein>